<keyword evidence="6" id="KW-1185">Reference proteome</keyword>
<dbReference type="EMBL" id="CP020083">
    <property type="protein sequence ID" value="ASR51552.1"/>
    <property type="molecule type" value="Genomic_DNA"/>
</dbReference>
<sequence length="303" mass="31677">MKNLKGGVAVVTGGASGLGRAIAEEAARRGMKLVIADVEAGAMEQAVADLRAGGAEAIGVLTDVTSAASVEALAVATEQHFGPANLLFNNAGVASGGPIWESTEKDWKWLFGVNVDGVANGVRSFTPRMLAAAAADPGYEGCIVNTASMAGLVTAPGMGIYSVSKHAVLALSECLYHDLDLVGPQVRAAVLCPFYVSTNISQCHRNRPADLVNDSGPTRSQLATQAISAKDLANGTLTPEEVAAITFKAIEEDRFYIYPSPEQLPIVRSRLDHLGNGTNPDIPYDDIPMFKARRDSLKAALAG</sequence>
<feature type="domain" description="Ketoreductase" evidence="4">
    <location>
        <begin position="7"/>
        <end position="156"/>
    </location>
</feature>
<comment type="similarity">
    <text evidence="1 3">Belongs to the short-chain dehydrogenases/reductases (SDR) family.</text>
</comment>
<dbReference type="PRINTS" id="PR00081">
    <property type="entry name" value="GDHRDH"/>
</dbReference>
<name>A0ABM6M6P0_9SPHN</name>
<dbReference type="Proteomes" id="UP000258016">
    <property type="component" value="Chromosome"/>
</dbReference>
<dbReference type="PRINTS" id="PR00080">
    <property type="entry name" value="SDRFAMILY"/>
</dbReference>
<evidence type="ECO:0000313" key="5">
    <source>
        <dbReference type="EMBL" id="ASR51552.1"/>
    </source>
</evidence>
<evidence type="ECO:0000256" key="2">
    <source>
        <dbReference type="ARBA" id="ARBA00023002"/>
    </source>
</evidence>
<evidence type="ECO:0000256" key="1">
    <source>
        <dbReference type="ARBA" id="ARBA00006484"/>
    </source>
</evidence>
<dbReference type="SMART" id="SM00822">
    <property type="entry name" value="PKS_KR"/>
    <property type="match status" value="1"/>
</dbReference>
<dbReference type="InterPro" id="IPR036291">
    <property type="entry name" value="NAD(P)-bd_dom_sf"/>
</dbReference>
<accession>A0ABM6M6P0</accession>
<reference evidence="5 6" key="1">
    <citation type="submission" date="2017-03" db="EMBL/GenBank/DDBJ databases">
        <title>Complete genome sequence of Blastomonas fulva degrading microcsystin LR.</title>
        <authorList>
            <person name="Lee H.-g."/>
            <person name="Jin L."/>
            <person name="oh H.-M."/>
        </authorList>
    </citation>
    <scope>NUCLEOTIDE SEQUENCE [LARGE SCALE GENOMIC DNA]</scope>
    <source>
        <strain evidence="5 6">T2</strain>
    </source>
</reference>
<evidence type="ECO:0000313" key="6">
    <source>
        <dbReference type="Proteomes" id="UP000258016"/>
    </source>
</evidence>
<protein>
    <recommendedName>
        <fullName evidence="4">Ketoreductase domain-containing protein</fullName>
    </recommendedName>
</protein>
<dbReference type="GeneID" id="303485665"/>
<dbReference type="SUPFAM" id="SSF51735">
    <property type="entry name" value="NAD(P)-binding Rossmann-fold domains"/>
    <property type="match status" value="1"/>
</dbReference>
<dbReference type="PANTHER" id="PTHR24322:SF736">
    <property type="entry name" value="RETINOL DEHYDROGENASE 10"/>
    <property type="match status" value="1"/>
</dbReference>
<dbReference type="Pfam" id="PF00106">
    <property type="entry name" value="adh_short"/>
    <property type="match status" value="1"/>
</dbReference>
<dbReference type="InterPro" id="IPR057326">
    <property type="entry name" value="KR_dom"/>
</dbReference>
<dbReference type="CDD" id="cd05233">
    <property type="entry name" value="SDR_c"/>
    <property type="match status" value="1"/>
</dbReference>
<dbReference type="NCBIfam" id="NF004843">
    <property type="entry name" value="PRK06194.1"/>
    <property type="match status" value="1"/>
</dbReference>
<evidence type="ECO:0000256" key="3">
    <source>
        <dbReference type="RuleBase" id="RU000363"/>
    </source>
</evidence>
<organism evidence="5 6">
    <name type="scientific">Blastomonas fulva</name>
    <dbReference type="NCBI Taxonomy" id="1550728"/>
    <lineage>
        <taxon>Bacteria</taxon>
        <taxon>Pseudomonadati</taxon>
        <taxon>Pseudomonadota</taxon>
        <taxon>Alphaproteobacteria</taxon>
        <taxon>Sphingomonadales</taxon>
        <taxon>Sphingomonadaceae</taxon>
        <taxon>Blastomonas</taxon>
    </lineage>
</organism>
<dbReference type="RefSeq" id="WP_069050842.1">
    <property type="nucleotide sequence ID" value="NZ_CP020083.1"/>
</dbReference>
<gene>
    <name evidence="5" type="ORF">B5J99_08795</name>
</gene>
<dbReference type="Gene3D" id="3.40.50.720">
    <property type="entry name" value="NAD(P)-binding Rossmann-like Domain"/>
    <property type="match status" value="1"/>
</dbReference>
<evidence type="ECO:0000259" key="4">
    <source>
        <dbReference type="SMART" id="SM00822"/>
    </source>
</evidence>
<dbReference type="PANTHER" id="PTHR24322">
    <property type="entry name" value="PKSB"/>
    <property type="match status" value="1"/>
</dbReference>
<dbReference type="InterPro" id="IPR002347">
    <property type="entry name" value="SDR_fam"/>
</dbReference>
<proteinExistence type="inferred from homology"/>
<keyword evidence="2" id="KW-0560">Oxidoreductase</keyword>